<sequence>TYPKRRPDSKLRSFDPVSLPPIEFEDIDEERFPIFRLGLEAGKRGGTAPSIFNASNEVAVEAFVNRQIRFTQIASIIGETVRSIEASEVKNLEDVLEADKLGRESARELVESL</sequence>
<dbReference type="InterPro" id="IPR026877">
    <property type="entry name" value="DXPR_C"/>
</dbReference>
<dbReference type="GO" id="GO:0030145">
    <property type="term" value="F:manganese ion binding"/>
    <property type="evidence" value="ECO:0007669"/>
    <property type="project" value="TreeGrafter"/>
</dbReference>
<dbReference type="Pfam" id="PF13288">
    <property type="entry name" value="DXPR_C"/>
    <property type="match status" value="1"/>
</dbReference>
<proteinExistence type="predicted"/>
<dbReference type="GO" id="GO:0051484">
    <property type="term" value="P:isopentenyl diphosphate biosynthetic process, methylerythritol 4-phosphate pathway involved in terpenoid biosynthetic process"/>
    <property type="evidence" value="ECO:0007669"/>
    <property type="project" value="TreeGrafter"/>
</dbReference>
<reference evidence="2" key="1">
    <citation type="submission" date="2018-05" db="EMBL/GenBank/DDBJ databases">
        <authorList>
            <person name="Lanie J.A."/>
            <person name="Ng W.-L."/>
            <person name="Kazmierczak K.M."/>
            <person name="Andrzejewski T.M."/>
            <person name="Davidsen T.M."/>
            <person name="Wayne K.J."/>
            <person name="Tettelin H."/>
            <person name="Glass J.I."/>
            <person name="Rusch D."/>
            <person name="Podicherti R."/>
            <person name="Tsui H.-C.T."/>
            <person name="Winkler M.E."/>
        </authorList>
    </citation>
    <scope>NUCLEOTIDE SEQUENCE</scope>
</reference>
<accession>A0A383B4M0</accession>
<dbReference type="PANTHER" id="PTHR30525">
    <property type="entry name" value="1-DEOXY-D-XYLULOSE 5-PHOSPHATE REDUCTOISOMERASE"/>
    <property type="match status" value="1"/>
</dbReference>
<feature type="domain" description="DXP reductoisomerase C-terminal" evidence="1">
    <location>
        <begin position="1"/>
        <end position="104"/>
    </location>
</feature>
<dbReference type="GO" id="GO:0070402">
    <property type="term" value="F:NADPH binding"/>
    <property type="evidence" value="ECO:0007669"/>
    <property type="project" value="TreeGrafter"/>
</dbReference>
<evidence type="ECO:0000313" key="2">
    <source>
        <dbReference type="EMBL" id="SVE14699.1"/>
    </source>
</evidence>
<gene>
    <name evidence="2" type="ORF">METZ01_LOCUS467553</name>
</gene>
<dbReference type="AlphaFoldDB" id="A0A383B4M0"/>
<dbReference type="GO" id="GO:0030604">
    <property type="term" value="F:1-deoxy-D-xylulose-5-phosphate reductoisomerase activity"/>
    <property type="evidence" value="ECO:0007669"/>
    <property type="project" value="InterPro"/>
</dbReference>
<dbReference type="EMBL" id="UINC01197290">
    <property type="protein sequence ID" value="SVE14699.1"/>
    <property type="molecule type" value="Genomic_DNA"/>
</dbReference>
<dbReference type="InterPro" id="IPR003821">
    <property type="entry name" value="DXP_reductoisomerase"/>
</dbReference>
<dbReference type="SUPFAM" id="SSF69055">
    <property type="entry name" value="1-deoxy-D-xylulose-5-phosphate reductoisomerase, C-terminal domain"/>
    <property type="match status" value="1"/>
</dbReference>
<dbReference type="Gene3D" id="1.10.1740.10">
    <property type="match status" value="1"/>
</dbReference>
<dbReference type="PANTHER" id="PTHR30525:SF0">
    <property type="entry name" value="1-DEOXY-D-XYLULOSE 5-PHOSPHATE REDUCTOISOMERASE, CHLOROPLASTIC"/>
    <property type="match status" value="1"/>
</dbReference>
<evidence type="ECO:0000259" key="1">
    <source>
        <dbReference type="Pfam" id="PF13288"/>
    </source>
</evidence>
<protein>
    <recommendedName>
        <fullName evidence="1">DXP reductoisomerase C-terminal domain-containing protein</fullName>
    </recommendedName>
</protein>
<dbReference type="InterPro" id="IPR036169">
    <property type="entry name" value="DXPR_C_sf"/>
</dbReference>
<name>A0A383B4M0_9ZZZZ</name>
<feature type="non-terminal residue" evidence="2">
    <location>
        <position position="1"/>
    </location>
</feature>
<organism evidence="2">
    <name type="scientific">marine metagenome</name>
    <dbReference type="NCBI Taxonomy" id="408172"/>
    <lineage>
        <taxon>unclassified sequences</taxon>
        <taxon>metagenomes</taxon>
        <taxon>ecological metagenomes</taxon>
    </lineage>
</organism>